<reference evidence="8 9" key="1">
    <citation type="journal article" date="2017" name="Mol. Biol. Evol.">
        <title>The 4-celled Tetrabaena socialis nuclear genome reveals the essential components for genetic control of cell number at the origin of multicellularity in the volvocine lineage.</title>
        <authorList>
            <person name="Featherston J."/>
            <person name="Arakaki Y."/>
            <person name="Hanschen E.R."/>
            <person name="Ferris P.J."/>
            <person name="Michod R.E."/>
            <person name="Olson B.J.S.C."/>
            <person name="Nozaki H."/>
            <person name="Durand P.M."/>
        </authorList>
    </citation>
    <scope>NUCLEOTIDE SEQUENCE [LARGE SCALE GENOMIC DNA]</scope>
    <source>
        <strain evidence="8 9">NIES-571</strain>
    </source>
</reference>
<evidence type="ECO:0000256" key="1">
    <source>
        <dbReference type="ARBA" id="ARBA00022701"/>
    </source>
</evidence>
<sequence>MVLPGSPGASPTRGGPLYAGDSPRQAVLISGNDISIQPLGPQAAFEQDTQVPAQEGPLTYYPSYSIVDPRHKWQRIHDWASLDSATATGGPAFASGAAAAGRAGGAADMGSPLGNAAEEADDVAASIDSTLLELELERARASLKAAAGLDRMGPGLASAGQAGHGNDGAGGYARSAQHAQPASFNVERTALDARVRAADEALGAAERRHTNEAERLLARISALDASLAAERQLSAQLQEQLQSLDLERRRAVEAVQQAADVARDQSSRLASTEATRAALEKQLQQEKESSARLARQLREAQRQEAALLEKLGTSEGSRQQQEMRLEAAAEQVTAMRGELQLLNAKLSARDKQLLKHVQEVEEMQLAALRSDLSSAHARVAAQEDLTAALRSSLASVYVALSPQALAAAFGYSEPLLAGFSGSAVAYGAVADRLLGQRVVAEEDTAAVLARVKELVAQTRNLYMIAERREVALTAETDQAMSTLRQSNADAEARLASCSTALRTATQHAEELMAHLQESRGRCADLEGALAASRTGAEEARRRCDDLQRALDGQQQEAALLRERAADADACVQFMARNLGRRASKDERIKELRSALAAAFDGTSAAEGQAGSLVREKQQSTEGQLDRVRSEAEHAEAAYWKLSQQATDSFSSTPMLLYVTPEHLDRAEDEAESQLAALEAILDGRLPRPGAAPNRGSGGPGGSLVISQKAAQDLPHERLSASGADLQHTKATAQAEFGRVREEVAKAYQAELASAQTALERAHAELRALQAERAAGLQHITQLGEQLRRLGDDASKWRQAAAPRTRERMTMAAKLKQGHVQLRQLQIEVAQLSSRLQESQANAMRLLQQGSSLREELEDMQRAAEDEGIAAQERLASASREIAERNAVIADLRRQVASAKAAAAAATSLLPAISFGQLGDAATVQAHLVGQLGQLQVLTLGALGGGIGGGVRDDGLSYASYAGEPANPALAAKDQRIQELRTTLAALLAERTVAQRDISTARDQAAAAVAATAQDELQVANQSLDRARDALATAEQQLAAAVDLGQRRLAELEAHQRQAQAELQAAHEASEQQAVAREAWWRGEFEAAEAQARDAAAAREAWWRGEAEGLDARSHDTVATLKVRWRAEVEAAEARSREATSALEAHWRAEVEATATRACDAAAALRARWLEEMQVTKTRAREAAAALETRWRGEVETTVVRAREAAAALESHWRTEEAQRLAAEQAAAFEVQAERAREQLTQVQALHAAAEEAVRLLSAQLRELQTGGSSQAQATAVELQAAQVAADSARRELALARDTVTAHETELRRMQAQHESASGQAKSLATQLQGLSEDLASARTRIGVLQQELGAQQAEVDTLREANGTLQASLAAADDRHADSEAQLVEAEAALSRQQALVRQVQSENERLHGQYGQLQQQLAQLTSERRAAVSASAYAEPGAWSPGTLWEP</sequence>
<feature type="coiled-coil region" evidence="6">
    <location>
        <begin position="1225"/>
        <end position="1252"/>
    </location>
</feature>
<dbReference type="Proteomes" id="UP000236333">
    <property type="component" value="Unassembled WGS sequence"/>
</dbReference>
<comment type="caution">
    <text evidence="8">The sequence shown here is derived from an EMBL/GenBank/DDBJ whole genome shotgun (WGS) entry which is preliminary data.</text>
</comment>
<feature type="coiled-coil region" evidence="6">
    <location>
        <begin position="969"/>
        <end position="1071"/>
    </location>
</feature>
<keyword evidence="5" id="KW-0505">Motor protein</keyword>
<dbReference type="EMBL" id="PGGS01000207">
    <property type="protein sequence ID" value="PNH06937.1"/>
    <property type="molecule type" value="Genomic_DNA"/>
</dbReference>
<evidence type="ECO:0000313" key="9">
    <source>
        <dbReference type="Proteomes" id="UP000236333"/>
    </source>
</evidence>
<dbReference type="PANTHER" id="PTHR37739:SF16">
    <property type="entry name" value="KINESIN-LIKE PROTEIN"/>
    <property type="match status" value="1"/>
</dbReference>
<accession>A0A2J8A333</accession>
<dbReference type="PANTHER" id="PTHR37739">
    <property type="entry name" value="KINESIN-LIKE PROTEIN KIN-12D"/>
    <property type="match status" value="1"/>
</dbReference>
<feature type="coiled-coil region" evidence="6">
    <location>
        <begin position="536"/>
        <end position="563"/>
    </location>
</feature>
<evidence type="ECO:0000256" key="6">
    <source>
        <dbReference type="SAM" id="Coils"/>
    </source>
</evidence>
<evidence type="ECO:0000256" key="4">
    <source>
        <dbReference type="ARBA" id="ARBA00023054"/>
    </source>
</evidence>
<evidence type="ECO:0000256" key="7">
    <source>
        <dbReference type="SAM" id="MobiDB-lite"/>
    </source>
</evidence>
<evidence type="ECO:0000256" key="3">
    <source>
        <dbReference type="ARBA" id="ARBA00022840"/>
    </source>
</evidence>
<dbReference type="Gene3D" id="1.10.287.1490">
    <property type="match status" value="1"/>
</dbReference>
<protein>
    <submittedName>
        <fullName evidence="8">Uncharacterized protein</fullName>
    </submittedName>
</protein>
<evidence type="ECO:0000313" key="8">
    <source>
        <dbReference type="EMBL" id="PNH06937.1"/>
    </source>
</evidence>
<dbReference type="OrthoDB" id="568511at2759"/>
<dbReference type="SUPFAM" id="SSF57997">
    <property type="entry name" value="Tropomyosin"/>
    <property type="match status" value="1"/>
</dbReference>
<keyword evidence="3" id="KW-0067">ATP-binding</keyword>
<feature type="coiled-coil region" evidence="6">
    <location>
        <begin position="227"/>
        <end position="345"/>
    </location>
</feature>
<proteinExistence type="predicted"/>
<keyword evidence="1" id="KW-0493">Microtubule</keyword>
<feature type="compositionally biased region" description="Basic and acidic residues" evidence="7">
    <location>
        <begin position="613"/>
        <end position="629"/>
    </location>
</feature>
<gene>
    <name evidence="8" type="ORF">TSOC_006663</name>
</gene>
<feature type="coiled-coil region" evidence="6">
    <location>
        <begin position="1278"/>
        <end position="1431"/>
    </location>
</feature>
<keyword evidence="4 6" id="KW-0175">Coiled coil</keyword>
<feature type="coiled-coil region" evidence="6">
    <location>
        <begin position="821"/>
        <end position="908"/>
    </location>
</feature>
<dbReference type="GO" id="GO:0005874">
    <property type="term" value="C:microtubule"/>
    <property type="evidence" value="ECO:0007669"/>
    <property type="project" value="UniProtKB-KW"/>
</dbReference>
<name>A0A2J8A333_9CHLO</name>
<feature type="coiled-coil region" evidence="6">
    <location>
        <begin position="744"/>
        <end position="771"/>
    </location>
</feature>
<evidence type="ECO:0000256" key="5">
    <source>
        <dbReference type="ARBA" id="ARBA00023175"/>
    </source>
</evidence>
<dbReference type="InterPro" id="IPR044986">
    <property type="entry name" value="KIF15/KIN-12"/>
</dbReference>
<dbReference type="GO" id="GO:0005524">
    <property type="term" value="F:ATP binding"/>
    <property type="evidence" value="ECO:0007669"/>
    <property type="project" value="UniProtKB-KW"/>
</dbReference>
<feature type="region of interest" description="Disordered" evidence="7">
    <location>
        <begin position="606"/>
        <end position="629"/>
    </location>
</feature>
<feature type="region of interest" description="Disordered" evidence="7">
    <location>
        <begin position="1"/>
        <end position="22"/>
    </location>
</feature>
<organism evidence="8 9">
    <name type="scientific">Tetrabaena socialis</name>
    <dbReference type="NCBI Taxonomy" id="47790"/>
    <lineage>
        <taxon>Eukaryota</taxon>
        <taxon>Viridiplantae</taxon>
        <taxon>Chlorophyta</taxon>
        <taxon>core chlorophytes</taxon>
        <taxon>Chlorophyceae</taxon>
        <taxon>CS clade</taxon>
        <taxon>Chlamydomonadales</taxon>
        <taxon>Tetrabaenaceae</taxon>
        <taxon>Tetrabaena</taxon>
    </lineage>
</organism>
<feature type="region of interest" description="Disordered" evidence="7">
    <location>
        <begin position="684"/>
        <end position="704"/>
    </location>
</feature>
<keyword evidence="9" id="KW-1185">Reference proteome</keyword>
<keyword evidence="2" id="KW-0547">Nucleotide-binding</keyword>
<evidence type="ECO:0000256" key="2">
    <source>
        <dbReference type="ARBA" id="ARBA00022741"/>
    </source>
</evidence>